<dbReference type="GO" id="GO:0008795">
    <property type="term" value="F:NAD+ synthase activity"/>
    <property type="evidence" value="ECO:0007669"/>
    <property type="project" value="UniProtKB-EC"/>
</dbReference>
<evidence type="ECO:0000256" key="7">
    <source>
        <dbReference type="RuleBase" id="RU003812"/>
    </source>
</evidence>
<sequence>MENNLRKSFFITDENVEQYARQMATWIAEQVTAAGRRGVVLGMSGGIDCSVVACLCLMAKVDIHLIMMPYGSDMHNSKSHAHAMELIDKFNFPYHIFDIQSAVDALVIRNETYIVASSTPHRVLSLANIRPRVRMTYLYEFAQLGSRFVIGTGNMAEATVGYFTKWGDGAYDLNPLALVTKQEVYTLAKFLGIPESIQQKRPSAGLWEGQTDEDELGMTYAQIDAFILTGTSGDLAVDELIRKRQEQSAHKFAAIPVFKG</sequence>
<evidence type="ECO:0000256" key="4">
    <source>
        <dbReference type="ARBA" id="ARBA00022840"/>
    </source>
</evidence>
<dbReference type="GeneID" id="78464091"/>
<organism evidence="9 10">
    <name type="scientific">Sphingobacterium thalpophilum</name>
    <dbReference type="NCBI Taxonomy" id="259"/>
    <lineage>
        <taxon>Bacteria</taxon>
        <taxon>Pseudomonadati</taxon>
        <taxon>Bacteroidota</taxon>
        <taxon>Sphingobacteriia</taxon>
        <taxon>Sphingobacteriales</taxon>
        <taxon>Sphingobacteriaceae</taxon>
        <taxon>Sphingobacterium</taxon>
    </lineage>
</organism>
<dbReference type="SUPFAM" id="SSF52402">
    <property type="entry name" value="Adenine nucleotide alpha hydrolases-like"/>
    <property type="match status" value="1"/>
</dbReference>
<feature type="domain" description="NAD/GMP synthase" evidence="8">
    <location>
        <begin position="21"/>
        <end position="242"/>
    </location>
</feature>
<accession>A0A4V6KSV9</accession>
<evidence type="ECO:0000313" key="10">
    <source>
        <dbReference type="Proteomes" id="UP000308196"/>
    </source>
</evidence>
<dbReference type="GO" id="GO:0003952">
    <property type="term" value="F:NAD+ synthase (glutamine-hydrolyzing) activity"/>
    <property type="evidence" value="ECO:0007669"/>
    <property type="project" value="InterPro"/>
</dbReference>
<gene>
    <name evidence="9" type="primary">nadE_2</name>
    <name evidence="9" type="ORF">NCTC11429_03420</name>
</gene>
<dbReference type="InterPro" id="IPR014729">
    <property type="entry name" value="Rossmann-like_a/b/a_fold"/>
</dbReference>
<keyword evidence="4 6" id="KW-0067">ATP-binding</keyword>
<dbReference type="CDD" id="cd00553">
    <property type="entry name" value="NAD_synthase"/>
    <property type="match status" value="1"/>
</dbReference>
<keyword evidence="5 6" id="KW-0520">NAD</keyword>
<comment type="similarity">
    <text evidence="6">Belongs to the NAD synthetase family.</text>
</comment>
<keyword evidence="3 6" id="KW-0547">Nucleotide-binding</keyword>
<evidence type="ECO:0000256" key="5">
    <source>
        <dbReference type="ARBA" id="ARBA00023027"/>
    </source>
</evidence>
<dbReference type="Pfam" id="PF02540">
    <property type="entry name" value="NAD_synthase"/>
    <property type="match status" value="1"/>
</dbReference>
<reference evidence="9 10" key="1">
    <citation type="submission" date="2019-05" db="EMBL/GenBank/DDBJ databases">
        <authorList>
            <consortium name="Pathogen Informatics"/>
        </authorList>
    </citation>
    <scope>NUCLEOTIDE SEQUENCE [LARGE SCALE GENOMIC DNA]</scope>
    <source>
        <strain evidence="9 10">NCTC11429</strain>
    </source>
</reference>
<dbReference type="InterPro" id="IPR022310">
    <property type="entry name" value="NAD/GMP_synthase"/>
</dbReference>
<dbReference type="GO" id="GO:0005524">
    <property type="term" value="F:ATP binding"/>
    <property type="evidence" value="ECO:0007669"/>
    <property type="project" value="UniProtKB-KW"/>
</dbReference>
<comment type="pathway">
    <text evidence="1">Cofactor biosynthesis; NAD(+) biosynthesis.</text>
</comment>
<comment type="catalytic activity">
    <reaction evidence="7">
        <text>deamido-NAD(+) + NH4(+) + ATP = AMP + diphosphate + NAD(+) + H(+)</text>
        <dbReference type="Rhea" id="RHEA:21188"/>
        <dbReference type="ChEBI" id="CHEBI:15378"/>
        <dbReference type="ChEBI" id="CHEBI:28938"/>
        <dbReference type="ChEBI" id="CHEBI:30616"/>
        <dbReference type="ChEBI" id="CHEBI:33019"/>
        <dbReference type="ChEBI" id="CHEBI:57540"/>
        <dbReference type="ChEBI" id="CHEBI:58437"/>
        <dbReference type="ChEBI" id="CHEBI:456215"/>
        <dbReference type="EC" id="6.3.1.5"/>
    </reaction>
</comment>
<evidence type="ECO:0000313" key="9">
    <source>
        <dbReference type="EMBL" id="VTR46768.1"/>
    </source>
</evidence>
<evidence type="ECO:0000256" key="2">
    <source>
        <dbReference type="ARBA" id="ARBA00022598"/>
    </source>
</evidence>
<dbReference type="STRING" id="1123265.GCA_000686625_01396"/>
<dbReference type="RefSeq" id="WP_037532467.1">
    <property type="nucleotide sequence ID" value="NZ_JBPFQZ010000007.1"/>
</dbReference>
<name>A0A4V6KSV9_9SPHI</name>
<keyword evidence="2 6" id="KW-0436">Ligase</keyword>
<dbReference type="EC" id="6.3.1.5" evidence="7"/>
<dbReference type="GO" id="GO:0004359">
    <property type="term" value="F:glutaminase activity"/>
    <property type="evidence" value="ECO:0007669"/>
    <property type="project" value="InterPro"/>
</dbReference>
<protein>
    <recommendedName>
        <fullName evidence="7">NH(3)-dependent NAD(+) synthetase</fullName>
        <ecNumber evidence="7">6.3.1.5</ecNumber>
    </recommendedName>
</protein>
<dbReference type="NCBIfam" id="TIGR00552">
    <property type="entry name" value="nadE"/>
    <property type="match status" value="1"/>
</dbReference>
<dbReference type="Proteomes" id="UP000308196">
    <property type="component" value="Chromosome"/>
</dbReference>
<evidence type="ECO:0000259" key="8">
    <source>
        <dbReference type="Pfam" id="PF02540"/>
    </source>
</evidence>
<dbReference type="KEGG" id="stha:NCTC11429_03420"/>
<dbReference type="GO" id="GO:0009435">
    <property type="term" value="P:NAD+ biosynthetic process"/>
    <property type="evidence" value="ECO:0007669"/>
    <property type="project" value="UniProtKB-UniPathway"/>
</dbReference>
<dbReference type="GO" id="GO:0005737">
    <property type="term" value="C:cytoplasm"/>
    <property type="evidence" value="ECO:0007669"/>
    <property type="project" value="InterPro"/>
</dbReference>
<dbReference type="UniPathway" id="UPA00253"/>
<dbReference type="PANTHER" id="PTHR23090:SF9">
    <property type="entry name" value="GLUTAMINE-DEPENDENT NAD(+) SYNTHETASE"/>
    <property type="match status" value="1"/>
</dbReference>
<dbReference type="EMBL" id="LR590484">
    <property type="protein sequence ID" value="VTR46768.1"/>
    <property type="molecule type" value="Genomic_DNA"/>
</dbReference>
<evidence type="ECO:0000256" key="1">
    <source>
        <dbReference type="ARBA" id="ARBA00004790"/>
    </source>
</evidence>
<dbReference type="AlphaFoldDB" id="A0A4V6KSV9"/>
<evidence type="ECO:0000256" key="6">
    <source>
        <dbReference type="RuleBase" id="RU003811"/>
    </source>
</evidence>
<proteinExistence type="inferred from homology"/>
<dbReference type="InterPro" id="IPR003694">
    <property type="entry name" value="NAD_synthase"/>
</dbReference>
<dbReference type="PANTHER" id="PTHR23090">
    <property type="entry name" value="NH 3 /GLUTAMINE-DEPENDENT NAD + SYNTHETASE"/>
    <property type="match status" value="1"/>
</dbReference>
<evidence type="ECO:0000256" key="3">
    <source>
        <dbReference type="ARBA" id="ARBA00022741"/>
    </source>
</evidence>
<dbReference type="Gene3D" id="3.40.50.620">
    <property type="entry name" value="HUPs"/>
    <property type="match status" value="1"/>
</dbReference>